<dbReference type="Pfam" id="PF10282">
    <property type="entry name" value="Lactonase"/>
    <property type="match status" value="1"/>
</dbReference>
<keyword evidence="3" id="KW-1185">Reference proteome</keyword>
<dbReference type="InterPro" id="IPR011048">
    <property type="entry name" value="Haem_d1_sf"/>
</dbReference>
<evidence type="ECO:0000313" key="2">
    <source>
        <dbReference type="EMBL" id="MBM7470447.1"/>
    </source>
</evidence>
<proteinExistence type="inferred from homology"/>
<sequence>MRTFHGSEDKGMVWVGSYTADAGRDGVGIGALRVQSGVPTASDYVDVNIDVIGMAESGGGAPGLQWLGTARALPSPSFLATHPRLPVVYAVGEKAQTVGAYIRAGEYDLEPLGETWPSGSAACHVAVDPQGRFLVVSCWNDGRLVLYDLDGSGAIVSRFEDATASDPFAEQAALAVTTTKAAEAGFAPRTSRAHCSIVIPDGRVVSTDLGFDLVRVWQYRPTAENSDVSPEAAPGSRLVLDHEIVLPFWSGPRHLALHPSGALLVLTEYSVEVVTIAPAENVRAYGPSGLPLLQITSTSSAVSAPIELFDAAAEISLSADARFAYVTVRGSNRLSTLSVDDRGAVHPVADVPTGGVKPRHHVVLGTHVLVAHTESNDVTLFERDPATGIPSPAGRLSVAAPTVLVPA</sequence>
<dbReference type="InterPro" id="IPR019405">
    <property type="entry name" value="Lactonase_7-beta_prop"/>
</dbReference>
<dbReference type="Proteomes" id="UP000776164">
    <property type="component" value="Unassembled WGS sequence"/>
</dbReference>
<dbReference type="InterPro" id="IPR050282">
    <property type="entry name" value="Cycloisomerase_2"/>
</dbReference>
<name>A0ABS2L037_9MICO</name>
<gene>
    <name evidence="2" type="ORF">JOE66_000081</name>
</gene>
<organism evidence="2 3">
    <name type="scientific">Subtercola frigoramans</name>
    <dbReference type="NCBI Taxonomy" id="120298"/>
    <lineage>
        <taxon>Bacteria</taxon>
        <taxon>Bacillati</taxon>
        <taxon>Actinomycetota</taxon>
        <taxon>Actinomycetes</taxon>
        <taxon>Micrococcales</taxon>
        <taxon>Microbacteriaceae</taxon>
        <taxon>Subtercola</taxon>
    </lineage>
</organism>
<dbReference type="EMBL" id="JAFBBU010000001">
    <property type="protein sequence ID" value="MBM7470447.1"/>
    <property type="molecule type" value="Genomic_DNA"/>
</dbReference>
<comment type="similarity">
    <text evidence="1">Belongs to the cycloisomerase 2 family.</text>
</comment>
<dbReference type="InterPro" id="IPR015943">
    <property type="entry name" value="WD40/YVTN_repeat-like_dom_sf"/>
</dbReference>
<reference evidence="2 3" key="1">
    <citation type="submission" date="2021-01" db="EMBL/GenBank/DDBJ databases">
        <title>Sequencing the genomes of 1000 actinobacteria strains.</title>
        <authorList>
            <person name="Klenk H.-P."/>
        </authorList>
    </citation>
    <scope>NUCLEOTIDE SEQUENCE [LARGE SCALE GENOMIC DNA]</scope>
    <source>
        <strain evidence="2 3">DSM 13057</strain>
    </source>
</reference>
<dbReference type="RefSeq" id="WP_239518164.1">
    <property type="nucleotide sequence ID" value="NZ_BAAAHT010000001.1"/>
</dbReference>
<dbReference type="Gene3D" id="2.130.10.10">
    <property type="entry name" value="YVTN repeat-like/Quinoprotein amine dehydrogenase"/>
    <property type="match status" value="1"/>
</dbReference>
<evidence type="ECO:0000313" key="3">
    <source>
        <dbReference type="Proteomes" id="UP000776164"/>
    </source>
</evidence>
<accession>A0ABS2L037</accession>
<dbReference type="PANTHER" id="PTHR30344:SF1">
    <property type="entry name" value="6-PHOSPHOGLUCONOLACTONASE"/>
    <property type="match status" value="1"/>
</dbReference>
<protein>
    <submittedName>
        <fullName evidence="2">6-phosphogluconolactonase (Cycloisomerase 2 family)</fullName>
    </submittedName>
</protein>
<evidence type="ECO:0000256" key="1">
    <source>
        <dbReference type="ARBA" id="ARBA00005564"/>
    </source>
</evidence>
<dbReference type="PANTHER" id="PTHR30344">
    <property type="entry name" value="6-PHOSPHOGLUCONOLACTONASE-RELATED"/>
    <property type="match status" value="1"/>
</dbReference>
<comment type="caution">
    <text evidence="2">The sequence shown here is derived from an EMBL/GenBank/DDBJ whole genome shotgun (WGS) entry which is preliminary data.</text>
</comment>
<dbReference type="SUPFAM" id="SSF51004">
    <property type="entry name" value="C-terminal (heme d1) domain of cytochrome cd1-nitrite reductase"/>
    <property type="match status" value="1"/>
</dbReference>